<dbReference type="RefSeq" id="XP_006686636.1">
    <property type="nucleotide sequence ID" value="XM_006686573.1"/>
</dbReference>
<dbReference type="EMBL" id="GL996521">
    <property type="protein sequence ID" value="EGV64321.1"/>
    <property type="molecule type" value="Genomic_DNA"/>
</dbReference>
<dbReference type="GeneID" id="18247227"/>
<accession>G3B4X7</accession>
<dbReference type="EMBL" id="GL996521">
    <property type="protein sequence ID" value="EGV64322.1"/>
    <property type="molecule type" value="Genomic_DNA"/>
</dbReference>
<reference evidence="2 3" key="1">
    <citation type="journal article" date="2011" name="Proc. Natl. Acad. Sci. U.S.A.">
        <title>Comparative genomics of xylose-fermenting fungi for enhanced biofuel production.</title>
        <authorList>
            <person name="Wohlbach D.J."/>
            <person name="Kuo A."/>
            <person name="Sato T.K."/>
            <person name="Potts K.M."/>
            <person name="Salamov A.A."/>
            <person name="LaButti K.M."/>
            <person name="Sun H."/>
            <person name="Clum A."/>
            <person name="Pangilinan J.L."/>
            <person name="Lindquist E.A."/>
            <person name="Lucas S."/>
            <person name="Lapidus A."/>
            <person name="Jin M."/>
            <person name="Gunawan C."/>
            <person name="Balan V."/>
            <person name="Dale B.E."/>
            <person name="Jeffries T.W."/>
            <person name="Zinkel R."/>
            <person name="Barry K.W."/>
            <person name="Grigoriev I.V."/>
            <person name="Gasch A.P."/>
        </authorList>
    </citation>
    <scope>NUCLEOTIDE SEQUENCE [LARGE SCALE GENOMIC DNA]</scope>
    <source>
        <strain evidence="2">ATCC 10573</strain>
        <strain evidence="3">ATCC 10573 / BCRC 21748 / CBS 615 / JCM 9827 / NBRC 10315 / NRRL Y-1498 / VKM Y-70</strain>
    </source>
</reference>
<name>G3B4X7_CANTC</name>
<dbReference type="PANTHER" id="PTHR12459:SF15">
    <property type="entry name" value="TRANSMEMBRANE PROTEIN 135"/>
    <property type="match status" value="1"/>
</dbReference>
<feature type="transmembrane region" description="Helical" evidence="1">
    <location>
        <begin position="321"/>
        <end position="340"/>
    </location>
</feature>
<dbReference type="KEGG" id="cten:18247227"/>
<feature type="transmembrane region" description="Helical" evidence="1">
    <location>
        <begin position="34"/>
        <end position="55"/>
    </location>
</feature>
<organism evidence="3">
    <name type="scientific">Candida tenuis (strain ATCC 10573 / BCRC 21748 / CBS 615 / JCM 9827 / NBRC 10315 / NRRL Y-1498 / VKM Y-70)</name>
    <name type="common">Yeast</name>
    <name type="synonym">Yamadazyma tenuis</name>
    <dbReference type="NCBI Taxonomy" id="590646"/>
    <lineage>
        <taxon>Eukaryota</taxon>
        <taxon>Fungi</taxon>
        <taxon>Dikarya</taxon>
        <taxon>Ascomycota</taxon>
        <taxon>Saccharomycotina</taxon>
        <taxon>Pichiomycetes</taxon>
        <taxon>Debaryomycetaceae</taxon>
        <taxon>Yamadazyma</taxon>
    </lineage>
</organism>
<feature type="transmembrane region" description="Helical" evidence="1">
    <location>
        <begin position="114"/>
        <end position="131"/>
    </location>
</feature>
<keyword evidence="1" id="KW-1133">Transmembrane helix</keyword>
<dbReference type="Proteomes" id="UP000000707">
    <property type="component" value="Unassembled WGS sequence"/>
</dbReference>
<keyword evidence="1" id="KW-0472">Membrane</keyword>
<evidence type="ECO:0000313" key="2">
    <source>
        <dbReference type="EMBL" id="EGV64322.1"/>
    </source>
</evidence>
<dbReference type="OrthoDB" id="4021778at2759"/>
<proteinExistence type="predicted"/>
<keyword evidence="3" id="KW-1185">Reference proteome</keyword>
<feature type="transmembrane region" description="Helical" evidence="1">
    <location>
        <begin position="76"/>
        <end position="94"/>
    </location>
</feature>
<dbReference type="AlphaFoldDB" id="G3B4X7"/>
<evidence type="ECO:0000313" key="3">
    <source>
        <dbReference type="Proteomes" id="UP000000707"/>
    </source>
</evidence>
<dbReference type="HOGENOM" id="CLU_012946_0_0_1"/>
<gene>
    <name evidence="2" type="ORF">CANTEDRAFT_114040</name>
</gene>
<dbReference type="STRING" id="590646.G3B4X7"/>
<sequence>MSSTVSLTHRNNKNLVKALVRFVNLKVARPSLKAFIFAYLYVTLPKVINHISIAIKKKDYKSILPRILKVITKAFHPFKFPAFAASLIAIINILEPIVARFLRVSKRFHGTTETVFVATFISSFIAASVSFPQFQNHIIGYGRFLSLDLTLLVLSRAIDTTLSSTLSAVLPPFFQQFGDGLLFIASCTPIMYSWFFRPDRLPPAYRKWITSAANMDDEIVGVLKSLHDGTVKYGEKSDYLADYCERYGQDPAQADFSQDSPLPCKTVHAFKTSNCEVHALWRFVRGFKFAFKLYGSINAFMLLIPKKNIAMTLRLRRALQSSIRSSCFLGAFIALDWYGVCLTRTRLFPKLFPEVPKQTWDITWGPAVGAFLCGFSSFVESAQRRKELALFVFPRALGTLVPTEATDKNLLIERFTFSMSMAILVAYCKKNPKSVRGIFGKGLTAVMSISS</sequence>
<evidence type="ECO:0000256" key="1">
    <source>
        <dbReference type="SAM" id="Phobius"/>
    </source>
</evidence>
<dbReference type="eggNOG" id="KOG1398">
    <property type="taxonomic scope" value="Eukaryota"/>
</dbReference>
<feature type="transmembrane region" description="Helical" evidence="1">
    <location>
        <begin position="178"/>
        <end position="196"/>
    </location>
</feature>
<dbReference type="InterPro" id="IPR026749">
    <property type="entry name" value="Tmem135"/>
</dbReference>
<feature type="transmembrane region" description="Helical" evidence="1">
    <location>
        <begin position="360"/>
        <end position="379"/>
    </location>
</feature>
<keyword evidence="1" id="KW-0812">Transmembrane</keyword>
<evidence type="ECO:0008006" key="4">
    <source>
        <dbReference type="Google" id="ProtNLM"/>
    </source>
</evidence>
<protein>
    <recommendedName>
        <fullName evidence="4">Transmembrane protein 135 N-terminal domain-containing protein</fullName>
    </recommendedName>
</protein>
<dbReference type="PANTHER" id="PTHR12459">
    <property type="entry name" value="TRANSMEMBRANE PROTEIN 135-RELATED"/>
    <property type="match status" value="1"/>
</dbReference>